<proteinExistence type="predicted"/>
<dbReference type="Gene3D" id="2.40.128.270">
    <property type="match status" value="1"/>
</dbReference>
<keyword evidence="3" id="KW-1185">Reference proteome</keyword>
<feature type="domain" description="DUF306" evidence="1">
    <location>
        <begin position="34"/>
        <end position="124"/>
    </location>
</feature>
<evidence type="ECO:0000313" key="3">
    <source>
        <dbReference type="Proteomes" id="UP000243463"/>
    </source>
</evidence>
<dbReference type="PANTHER" id="PTHR35535">
    <property type="entry name" value="HEAT SHOCK PROTEIN HSLJ"/>
    <property type="match status" value="1"/>
</dbReference>
<sequence length="234" mass="26438">MPFSSEQSKIAVAEQLTAKQVHALVDYTWSHQANPNLPPIEVNFEGENRFSIATGCNQQSGTWQIVGQRLQTGPLRSTLMMCDPARMAQEKQSQALFGDAQLRVNLDLRSTEQPVLTLKDKQGVSYQFTGRMKPEAKYQSEGETVFLEIAPETKPCPADASKQCFVVREITYNAQSVKQTSPTWFAEPIDIEGYKHDASTRKIIRTKRFQTKTTPASNVYIYDMTVEQEIIPKK</sequence>
<dbReference type="InterPro" id="IPR038670">
    <property type="entry name" value="HslJ-like_sf"/>
</dbReference>
<evidence type="ECO:0000313" key="2">
    <source>
        <dbReference type="EMBL" id="SNQ29490.1"/>
    </source>
</evidence>
<organism evidence="2 3">
    <name type="scientific">Acinetobacter apis</name>
    <dbReference type="NCBI Taxonomy" id="1229165"/>
    <lineage>
        <taxon>Bacteria</taxon>
        <taxon>Pseudomonadati</taxon>
        <taxon>Pseudomonadota</taxon>
        <taxon>Gammaproteobacteria</taxon>
        <taxon>Moraxellales</taxon>
        <taxon>Moraxellaceae</taxon>
        <taxon>Acinetobacter</taxon>
    </lineage>
</organism>
<evidence type="ECO:0000259" key="1">
    <source>
        <dbReference type="Pfam" id="PF03724"/>
    </source>
</evidence>
<dbReference type="PANTHER" id="PTHR35535:SF1">
    <property type="entry name" value="HEAT SHOCK PROTEIN HSLJ"/>
    <property type="match status" value="1"/>
</dbReference>
<dbReference type="Pfam" id="PF03724">
    <property type="entry name" value="META"/>
    <property type="match status" value="1"/>
</dbReference>
<dbReference type="InterPro" id="IPR005184">
    <property type="entry name" value="DUF306_Meta_HslJ"/>
</dbReference>
<dbReference type="Proteomes" id="UP000243463">
    <property type="component" value="Unassembled WGS sequence"/>
</dbReference>
<protein>
    <submittedName>
        <fullName evidence="2">Heat shock protein HslJ</fullName>
    </submittedName>
</protein>
<accession>A0A217EH29</accession>
<keyword evidence="2" id="KW-0346">Stress response</keyword>
<dbReference type="AlphaFoldDB" id="A0A217EH29"/>
<dbReference type="EMBL" id="FZLN01000002">
    <property type="protein sequence ID" value="SNQ29490.1"/>
    <property type="molecule type" value="Genomic_DNA"/>
</dbReference>
<name>A0A217EH29_9GAMM</name>
<gene>
    <name evidence="2" type="ORF">SAMN05444584_1444</name>
</gene>
<dbReference type="InterPro" id="IPR053147">
    <property type="entry name" value="Hsp_HslJ-like"/>
</dbReference>
<reference evidence="3" key="1">
    <citation type="submission" date="2017-06" db="EMBL/GenBank/DDBJ databases">
        <authorList>
            <person name="Varghese N."/>
            <person name="Submissions S."/>
        </authorList>
    </citation>
    <scope>NUCLEOTIDE SEQUENCE [LARGE SCALE GENOMIC DNA]</scope>
    <source>
        <strain evidence="3">ANC 5114</strain>
    </source>
</reference>